<comment type="caution">
    <text evidence="1">The sequence shown here is derived from an EMBL/GenBank/DDBJ whole genome shotgun (WGS) entry which is preliminary data.</text>
</comment>
<sequence length="132" mass="14497">MELPLLTCLLSPPAGNKLCSSFHANSLQETKSMLITQMIPDCVCGHGLKLPEDGAGRRCRSVNPWCDHAWLWWAPTPSPRCVHGVRQGRPVSCVHCSPTWAPPGGSRRVEDLCFRGTELMMDVLWAAGDPGF</sequence>
<gene>
    <name evidence="1" type="ORF">C0Q70_15556</name>
</gene>
<proteinExistence type="predicted"/>
<keyword evidence="2" id="KW-1185">Reference proteome</keyword>
<evidence type="ECO:0000313" key="1">
    <source>
        <dbReference type="EMBL" id="PVD25058.1"/>
    </source>
</evidence>
<reference evidence="1 2" key="1">
    <citation type="submission" date="2018-04" db="EMBL/GenBank/DDBJ databases">
        <title>The genome of golden apple snail Pomacea canaliculata provides insight into stress tolerance and invasive adaptation.</title>
        <authorList>
            <person name="Liu C."/>
            <person name="Liu B."/>
            <person name="Ren Y."/>
            <person name="Zhang Y."/>
            <person name="Wang H."/>
            <person name="Li S."/>
            <person name="Jiang F."/>
            <person name="Yin L."/>
            <person name="Zhang G."/>
            <person name="Qian W."/>
            <person name="Fan W."/>
        </authorList>
    </citation>
    <scope>NUCLEOTIDE SEQUENCE [LARGE SCALE GENOMIC DNA]</scope>
    <source>
        <strain evidence="1">SZHN2017</strain>
        <tissue evidence="1">Muscle</tissue>
    </source>
</reference>
<evidence type="ECO:0000313" key="2">
    <source>
        <dbReference type="Proteomes" id="UP000245119"/>
    </source>
</evidence>
<name>A0A2T7NV51_POMCA</name>
<accession>A0A2T7NV51</accession>
<dbReference type="EMBL" id="PZQS01000009">
    <property type="protein sequence ID" value="PVD25058.1"/>
    <property type="molecule type" value="Genomic_DNA"/>
</dbReference>
<protein>
    <submittedName>
        <fullName evidence="1">Uncharacterized protein</fullName>
    </submittedName>
</protein>
<dbReference type="AlphaFoldDB" id="A0A2T7NV51"/>
<dbReference type="Proteomes" id="UP000245119">
    <property type="component" value="Linkage Group LG9"/>
</dbReference>
<organism evidence="1 2">
    <name type="scientific">Pomacea canaliculata</name>
    <name type="common">Golden apple snail</name>
    <dbReference type="NCBI Taxonomy" id="400727"/>
    <lineage>
        <taxon>Eukaryota</taxon>
        <taxon>Metazoa</taxon>
        <taxon>Spiralia</taxon>
        <taxon>Lophotrochozoa</taxon>
        <taxon>Mollusca</taxon>
        <taxon>Gastropoda</taxon>
        <taxon>Caenogastropoda</taxon>
        <taxon>Architaenioglossa</taxon>
        <taxon>Ampullarioidea</taxon>
        <taxon>Ampullariidae</taxon>
        <taxon>Pomacea</taxon>
    </lineage>
</organism>